<evidence type="ECO:0000313" key="3">
    <source>
        <dbReference type="Proteomes" id="UP001595740"/>
    </source>
</evidence>
<evidence type="ECO:0000256" key="1">
    <source>
        <dbReference type="SAM" id="SignalP"/>
    </source>
</evidence>
<keyword evidence="1" id="KW-0732">Signal</keyword>
<dbReference type="RefSeq" id="WP_386758854.1">
    <property type="nucleotide sequence ID" value="NZ_JBHRXK010000003.1"/>
</dbReference>
<evidence type="ECO:0000313" key="2">
    <source>
        <dbReference type="EMBL" id="MFC3551105.1"/>
    </source>
</evidence>
<dbReference type="PROSITE" id="PS51257">
    <property type="entry name" value="PROKAR_LIPOPROTEIN"/>
    <property type="match status" value="1"/>
</dbReference>
<gene>
    <name evidence="2" type="ORF">ACFOLC_08735</name>
</gene>
<dbReference type="Proteomes" id="UP001595740">
    <property type="component" value="Unassembled WGS sequence"/>
</dbReference>
<proteinExistence type="predicted"/>
<comment type="caution">
    <text evidence="2">The sequence shown here is derived from an EMBL/GenBank/DDBJ whole genome shotgun (WGS) entry which is preliminary data.</text>
</comment>
<dbReference type="EMBL" id="JBHRXK010000003">
    <property type="protein sequence ID" value="MFC3551105.1"/>
    <property type="molecule type" value="Genomic_DNA"/>
</dbReference>
<feature type="chain" id="PRO_5046870551" evidence="1">
    <location>
        <begin position="21"/>
        <end position="74"/>
    </location>
</feature>
<reference evidence="3" key="1">
    <citation type="journal article" date="2019" name="Int. J. Syst. Evol. Microbiol.">
        <title>The Global Catalogue of Microorganisms (GCM) 10K type strain sequencing project: providing services to taxonomists for standard genome sequencing and annotation.</title>
        <authorList>
            <consortium name="The Broad Institute Genomics Platform"/>
            <consortium name="The Broad Institute Genome Sequencing Center for Infectious Disease"/>
            <person name="Wu L."/>
            <person name="Ma J."/>
        </authorList>
    </citation>
    <scope>NUCLEOTIDE SEQUENCE [LARGE SCALE GENOMIC DNA]</scope>
    <source>
        <strain evidence="3">KCTC 42875</strain>
    </source>
</reference>
<name>A0ABV7RT17_9GAMM</name>
<keyword evidence="3" id="KW-1185">Reference proteome</keyword>
<sequence length="74" mass="8212">MNTSLRVVVLALSVAGVAACASTGTASHSPSSYPSVRFEQDTAYIQEYERTAQRRSFVHVNWVNPPMKRIEVEN</sequence>
<feature type="signal peptide" evidence="1">
    <location>
        <begin position="1"/>
        <end position="20"/>
    </location>
</feature>
<protein>
    <submittedName>
        <fullName evidence="2">Uncharacterized protein</fullName>
    </submittedName>
</protein>
<accession>A0ABV7RT17</accession>
<organism evidence="2 3">
    <name type="scientific">Lysobacter cavernae</name>
    <dbReference type="NCBI Taxonomy" id="1685901"/>
    <lineage>
        <taxon>Bacteria</taxon>
        <taxon>Pseudomonadati</taxon>
        <taxon>Pseudomonadota</taxon>
        <taxon>Gammaproteobacteria</taxon>
        <taxon>Lysobacterales</taxon>
        <taxon>Lysobacteraceae</taxon>
        <taxon>Lysobacter</taxon>
    </lineage>
</organism>